<evidence type="ECO:0000313" key="4">
    <source>
        <dbReference type="Proteomes" id="UP000005207"/>
    </source>
</evidence>
<dbReference type="InterPro" id="IPR039102">
    <property type="entry name" value="FAM13"/>
</dbReference>
<evidence type="ECO:0000256" key="2">
    <source>
        <dbReference type="SAM" id="MobiDB-lite"/>
    </source>
</evidence>
<dbReference type="Ensembl" id="ENSONIT00000043883.1">
    <property type="protein sequence ID" value="ENSONIP00000032865.1"/>
    <property type="gene ID" value="ENSONIG00000029276.1"/>
</dbReference>
<feature type="region of interest" description="Disordered" evidence="2">
    <location>
        <begin position="89"/>
        <end position="181"/>
    </location>
</feature>
<evidence type="ECO:0008006" key="5">
    <source>
        <dbReference type="Google" id="ProtNLM"/>
    </source>
</evidence>
<evidence type="ECO:0000256" key="1">
    <source>
        <dbReference type="SAM" id="Coils"/>
    </source>
</evidence>
<evidence type="ECO:0000313" key="3">
    <source>
        <dbReference type="Ensembl" id="ENSONIP00000032865.1"/>
    </source>
</evidence>
<feature type="coiled-coil region" evidence="1">
    <location>
        <begin position="246"/>
        <end position="273"/>
    </location>
</feature>
<accession>A0A669BEF0</accession>
<reference evidence="3" key="1">
    <citation type="submission" date="2025-08" db="UniProtKB">
        <authorList>
            <consortium name="Ensembl"/>
        </authorList>
    </citation>
    <scope>IDENTIFICATION</scope>
</reference>
<dbReference type="PANTHER" id="PTHR15904:SF19">
    <property type="entry name" value="PROTEIN FAM13C"/>
    <property type="match status" value="1"/>
</dbReference>
<organism evidence="3 4">
    <name type="scientific">Oreochromis niloticus</name>
    <name type="common">Nile tilapia</name>
    <name type="synonym">Tilapia nilotica</name>
    <dbReference type="NCBI Taxonomy" id="8128"/>
    <lineage>
        <taxon>Eukaryota</taxon>
        <taxon>Metazoa</taxon>
        <taxon>Chordata</taxon>
        <taxon>Craniata</taxon>
        <taxon>Vertebrata</taxon>
        <taxon>Euteleostomi</taxon>
        <taxon>Actinopterygii</taxon>
        <taxon>Neopterygii</taxon>
        <taxon>Teleostei</taxon>
        <taxon>Neoteleostei</taxon>
        <taxon>Acanthomorphata</taxon>
        <taxon>Ovalentaria</taxon>
        <taxon>Cichlomorphae</taxon>
        <taxon>Cichliformes</taxon>
        <taxon>Cichlidae</taxon>
        <taxon>African cichlids</taxon>
        <taxon>Pseudocrenilabrinae</taxon>
        <taxon>Oreochromini</taxon>
        <taxon>Oreochromis</taxon>
    </lineage>
</organism>
<sequence>SPLFRSRLCHKLKHVTCGATSVICRGAGDTHNRCSALQAVHTRSRAAGGPGLSHGDSPSPPDRGPGSRLRCFRSRLISQSSSELLTFLARPPQSPRHPPLTAIHPGQQPLTPDVVPPASPQHSPYSPQRSSPGDEGGHGSDGGGALLQLLAGGASPLPSPRCSSPCQRFNSDPDSAPSPPCSQQYILCRGWGDRTQDSEGERPSSVPFLTRHIQTLKKKVRRFEDQFEQEMNYKPSHNDKYSNPEMIRVMGELAKARKQLKELRLRQSVFESKEQENADVCRYGAGQQGASEHKPALEETVESLFRRLREKRQALGLPDNMKVCARL</sequence>
<dbReference type="Proteomes" id="UP000005207">
    <property type="component" value="Unplaced"/>
</dbReference>
<dbReference type="PANTHER" id="PTHR15904">
    <property type="entry name" value="FAM13"/>
    <property type="match status" value="1"/>
</dbReference>
<feature type="region of interest" description="Disordered" evidence="2">
    <location>
        <begin position="45"/>
        <end position="69"/>
    </location>
</feature>
<proteinExistence type="predicted"/>
<feature type="compositionally biased region" description="Polar residues" evidence="2">
    <location>
        <begin position="120"/>
        <end position="129"/>
    </location>
</feature>
<dbReference type="GeneTree" id="ENSGT00950000183033"/>
<dbReference type="InParanoid" id="A0A669BEF0"/>
<name>A0A669BEF0_ORENI</name>
<keyword evidence="1" id="KW-0175">Coiled coil</keyword>
<keyword evidence="4" id="KW-1185">Reference proteome</keyword>
<reference evidence="3" key="2">
    <citation type="submission" date="2025-09" db="UniProtKB">
        <authorList>
            <consortium name="Ensembl"/>
        </authorList>
    </citation>
    <scope>IDENTIFICATION</scope>
</reference>
<feature type="compositionally biased region" description="Low complexity" evidence="2">
    <location>
        <begin position="146"/>
        <end position="166"/>
    </location>
</feature>
<protein>
    <recommendedName>
        <fullName evidence="5">Family with sequence similarity 13 member C</fullName>
    </recommendedName>
</protein>
<dbReference type="AlphaFoldDB" id="A0A669BEF0"/>